<feature type="chain" id="PRO_5020681849" description="Secreted protein" evidence="1">
    <location>
        <begin position="28"/>
        <end position="172"/>
    </location>
</feature>
<proteinExistence type="predicted"/>
<gene>
    <name evidence="2" type="ORF">E5163_05180</name>
</gene>
<comment type="caution">
    <text evidence="2">The sequence shown here is derived from an EMBL/GenBank/DDBJ whole genome shotgun (WGS) entry which is preliminary data.</text>
</comment>
<sequence>MPKLPRLVSAALIALAGAATLSTAALADHRGYRWNGPEGHFVVDARLCPDLREDVRDRRHGDRHRYGHYDRYDRYDRYGRGWYGYGDHRSERRDRAVLACPSHAWDYVPSWNERRSGRYHYGERLDPSHAYFDRRTGRYMVQTRWGYVPVEIDWSGLSRGYRSSGFSLDLRF</sequence>
<name>A0A4S2H4D4_9PROT</name>
<dbReference type="Proteomes" id="UP000308054">
    <property type="component" value="Unassembled WGS sequence"/>
</dbReference>
<evidence type="ECO:0000313" key="3">
    <source>
        <dbReference type="Proteomes" id="UP000308054"/>
    </source>
</evidence>
<keyword evidence="3" id="KW-1185">Reference proteome</keyword>
<evidence type="ECO:0008006" key="4">
    <source>
        <dbReference type="Google" id="ProtNLM"/>
    </source>
</evidence>
<reference evidence="2 3" key="1">
    <citation type="journal article" date="2017" name="Int. J. Syst. Evol. Microbiol.">
        <title>Marinicauda algicola sp. nov., isolated from a marine red alga Rhodosorus marinus.</title>
        <authorList>
            <person name="Jeong S.E."/>
            <person name="Jeon S.H."/>
            <person name="Chun B.H."/>
            <person name="Kim D.W."/>
            <person name="Jeon C.O."/>
        </authorList>
    </citation>
    <scope>NUCLEOTIDE SEQUENCE [LARGE SCALE GENOMIC DNA]</scope>
    <source>
        <strain evidence="2 3">JCM 31718</strain>
    </source>
</reference>
<organism evidence="2 3">
    <name type="scientific">Marinicauda algicola</name>
    <dbReference type="NCBI Taxonomy" id="2029849"/>
    <lineage>
        <taxon>Bacteria</taxon>
        <taxon>Pseudomonadati</taxon>
        <taxon>Pseudomonadota</taxon>
        <taxon>Alphaproteobacteria</taxon>
        <taxon>Maricaulales</taxon>
        <taxon>Maricaulaceae</taxon>
        <taxon>Marinicauda</taxon>
    </lineage>
</organism>
<feature type="signal peptide" evidence="1">
    <location>
        <begin position="1"/>
        <end position="27"/>
    </location>
</feature>
<dbReference type="RefSeq" id="WP_135995013.1">
    <property type="nucleotide sequence ID" value="NZ_CP071057.1"/>
</dbReference>
<protein>
    <recommendedName>
        <fullName evidence="4">Secreted protein</fullName>
    </recommendedName>
</protein>
<dbReference type="OrthoDB" id="7632442at2"/>
<dbReference type="EMBL" id="SRXW01000001">
    <property type="protein sequence ID" value="TGY90515.1"/>
    <property type="molecule type" value="Genomic_DNA"/>
</dbReference>
<evidence type="ECO:0000256" key="1">
    <source>
        <dbReference type="SAM" id="SignalP"/>
    </source>
</evidence>
<evidence type="ECO:0000313" key="2">
    <source>
        <dbReference type="EMBL" id="TGY90515.1"/>
    </source>
</evidence>
<keyword evidence="1" id="KW-0732">Signal</keyword>
<accession>A0A4S2H4D4</accession>
<dbReference type="AlphaFoldDB" id="A0A4S2H4D4"/>